<dbReference type="InterPro" id="IPR024927">
    <property type="entry name" value="Acid_PPase"/>
</dbReference>
<keyword evidence="15" id="KW-1185">Reference proteome</keyword>
<evidence type="ECO:0000313" key="15">
    <source>
        <dbReference type="Proteomes" id="UP001428341"/>
    </source>
</evidence>
<evidence type="ECO:0000313" key="14">
    <source>
        <dbReference type="EMBL" id="KAK9222943.1"/>
    </source>
</evidence>
<feature type="signal peptide" evidence="12">
    <location>
        <begin position="1"/>
        <end position="24"/>
    </location>
</feature>
<reference evidence="14 15" key="1">
    <citation type="submission" date="2024-05" db="EMBL/GenBank/DDBJ databases">
        <title>Haplotype-resolved chromosome-level genome assembly of Huyou (Citrus changshanensis).</title>
        <authorList>
            <person name="Miao C."/>
            <person name="Chen W."/>
            <person name="Wu Y."/>
            <person name="Wang L."/>
            <person name="Zhao S."/>
            <person name="Grierson D."/>
            <person name="Xu C."/>
            <person name="Chen K."/>
        </authorList>
    </citation>
    <scope>NUCLEOTIDE SEQUENCE [LARGE SCALE GENOMIC DNA]</scope>
    <source>
        <strain evidence="14">01-14</strain>
        <tissue evidence="14">Leaf</tissue>
    </source>
</reference>
<evidence type="ECO:0000259" key="13">
    <source>
        <dbReference type="Pfam" id="PF00149"/>
    </source>
</evidence>
<dbReference type="InterPro" id="IPR004843">
    <property type="entry name" value="Calcineurin-like_PHP"/>
</dbReference>
<evidence type="ECO:0000256" key="3">
    <source>
        <dbReference type="ARBA" id="ARBA00004613"/>
    </source>
</evidence>
<dbReference type="Gene3D" id="3.60.21.10">
    <property type="match status" value="2"/>
</dbReference>
<protein>
    <recommendedName>
        <fullName evidence="5">acid phosphatase</fullName>
        <ecNumber evidence="5">3.1.3.2</ecNumber>
    </recommendedName>
</protein>
<dbReference type="Proteomes" id="UP001428341">
    <property type="component" value="Unassembled WGS sequence"/>
</dbReference>
<dbReference type="PANTHER" id="PTHR10161:SF36">
    <property type="entry name" value="PURPLE ACID PHOSPHATASE 3"/>
    <property type="match status" value="1"/>
</dbReference>
<keyword evidence="6" id="KW-0964">Secreted</keyword>
<dbReference type="AlphaFoldDB" id="A0AAP0QY29"/>
<dbReference type="InterPro" id="IPR029052">
    <property type="entry name" value="Metallo-depent_PP-like"/>
</dbReference>
<feature type="chain" id="PRO_5042836274" description="acid phosphatase" evidence="12">
    <location>
        <begin position="25"/>
        <end position="708"/>
    </location>
</feature>
<keyword evidence="7" id="KW-0479">Metal-binding</keyword>
<evidence type="ECO:0000256" key="7">
    <source>
        <dbReference type="ARBA" id="ARBA00022723"/>
    </source>
</evidence>
<evidence type="ECO:0000256" key="6">
    <source>
        <dbReference type="ARBA" id="ARBA00022525"/>
    </source>
</evidence>
<accession>A0AAP0QY29</accession>
<keyword evidence="8 12" id="KW-0732">Signal</keyword>
<organism evidence="14 15">
    <name type="scientific">Citrus x changshan-huyou</name>
    <dbReference type="NCBI Taxonomy" id="2935761"/>
    <lineage>
        <taxon>Eukaryota</taxon>
        <taxon>Viridiplantae</taxon>
        <taxon>Streptophyta</taxon>
        <taxon>Embryophyta</taxon>
        <taxon>Tracheophyta</taxon>
        <taxon>Spermatophyta</taxon>
        <taxon>Magnoliopsida</taxon>
        <taxon>eudicotyledons</taxon>
        <taxon>Gunneridae</taxon>
        <taxon>Pentapetalae</taxon>
        <taxon>rosids</taxon>
        <taxon>malvids</taxon>
        <taxon>Sapindales</taxon>
        <taxon>Rutaceae</taxon>
        <taxon>Aurantioideae</taxon>
        <taxon>Citrus</taxon>
    </lineage>
</organism>
<evidence type="ECO:0000256" key="4">
    <source>
        <dbReference type="ARBA" id="ARBA00008723"/>
    </source>
</evidence>
<dbReference type="GO" id="GO:0003993">
    <property type="term" value="F:acid phosphatase activity"/>
    <property type="evidence" value="ECO:0007669"/>
    <property type="project" value="UniProtKB-EC"/>
</dbReference>
<dbReference type="FunFam" id="3.60.21.10:FF:000027">
    <property type="entry name" value="Purple acid phosphatase"/>
    <property type="match status" value="2"/>
</dbReference>
<keyword evidence="9" id="KW-0378">Hydrolase</keyword>
<comment type="caution">
    <text evidence="14">The sequence shown here is derived from an EMBL/GenBank/DDBJ whole genome shotgun (WGS) entry which is preliminary data.</text>
</comment>
<dbReference type="Pfam" id="PF00149">
    <property type="entry name" value="Metallophos"/>
    <property type="match status" value="2"/>
</dbReference>
<keyword evidence="11" id="KW-0325">Glycoprotein</keyword>
<evidence type="ECO:0000256" key="1">
    <source>
        <dbReference type="ARBA" id="ARBA00000032"/>
    </source>
</evidence>
<gene>
    <name evidence="14" type="ORF">WN944_011384</name>
</gene>
<evidence type="ECO:0000256" key="12">
    <source>
        <dbReference type="SAM" id="SignalP"/>
    </source>
</evidence>
<name>A0AAP0QY29_9ROSI</name>
<dbReference type="CDD" id="cd07378">
    <property type="entry name" value="MPP_ACP5"/>
    <property type="match status" value="2"/>
</dbReference>
<comment type="cofactor">
    <cofactor evidence="2">
        <name>Fe cation</name>
        <dbReference type="ChEBI" id="CHEBI:24875"/>
    </cofactor>
</comment>
<dbReference type="SUPFAM" id="SSF56300">
    <property type="entry name" value="Metallo-dependent phosphatases"/>
    <property type="match status" value="2"/>
</dbReference>
<dbReference type="EMBL" id="JBCGBO010000002">
    <property type="protein sequence ID" value="KAK9222943.1"/>
    <property type="molecule type" value="Genomic_DNA"/>
</dbReference>
<evidence type="ECO:0000256" key="11">
    <source>
        <dbReference type="ARBA" id="ARBA00023180"/>
    </source>
</evidence>
<evidence type="ECO:0000256" key="8">
    <source>
        <dbReference type="ARBA" id="ARBA00022729"/>
    </source>
</evidence>
<comment type="similarity">
    <text evidence="4">Belongs to the metallophosphoesterase superfamily. Purple acid phosphatase family.</text>
</comment>
<evidence type="ECO:0000256" key="9">
    <source>
        <dbReference type="ARBA" id="ARBA00022801"/>
    </source>
</evidence>
<dbReference type="EC" id="3.1.3.2" evidence="5"/>
<dbReference type="InterPro" id="IPR051558">
    <property type="entry name" value="Metallophosphoesterase_PAP"/>
</dbReference>
<evidence type="ECO:0000256" key="5">
    <source>
        <dbReference type="ARBA" id="ARBA00012646"/>
    </source>
</evidence>
<feature type="domain" description="Calcineurin-like phosphoesterase" evidence="13">
    <location>
        <begin position="422"/>
        <end position="631"/>
    </location>
</feature>
<sequence>MSLTLIITFIALLGSLYVFCPSSAELPWFEHPAKPDGSLSFLVVGDWGRRGAYNQTKVAHQMGIVGEKLKIDFIISTGDNFYDDGLTGVDDVAFFESFVNIYTAPSLAKQWYNVLGNHDYRGDVEAQLSPVLRDIDSRWLCLRSFIVNAEIAEFIFVDTTPFVDKYFTDPEDHVYDWSGIQPRKSYLANLLKDVDSALKESTAKWKIVVGHHTIKSSGHHGNTHELNLQLLPILQENEVDLYINGHDHCLERISSTESGIQFLTSGGGSKAWKGDIDWWNPKEDKFYYDGQAILTISTSVKRFDMISFRPSILPETDQTVFKLQLLILEILIAIKRDFGGIDVVERDSGEIVADDGLRFEFLWCFRLVRSVGELQVLPINMGMQIPFKKLMLLHIIFIACLRLSAAELQRFEHRLKHDGSLSFLVVGDWGRRGSYNQSLVAYQMGLIGEKLEIDFVISTGDNFYEDGLTGEDDPAFLDSFTSIYTAPSLQKQWYNVLGNHDYRGDVEAQLSPVLTRKDSRWLCSRSFILDAEIAEFVFVDTTPFVDEYFEDPGDSTYDWRGVYRRKEYLSDLLKDVDGALKNSKAKWKIVVGHHTIKSAGHHGVTKELLLRLLPILEENNVDMYVNGHDHCLQHISSNGIEFLTSGGGSKAWRGDRNWWSPEELKLYYDGQGFMSVKMTRSEAVVLFYDVHGNILHKWSIPKEPLKAA</sequence>
<keyword evidence="10" id="KW-0862">Zinc</keyword>
<evidence type="ECO:0000256" key="10">
    <source>
        <dbReference type="ARBA" id="ARBA00022833"/>
    </source>
</evidence>
<comment type="catalytic activity">
    <reaction evidence="1">
        <text>a phosphate monoester + H2O = an alcohol + phosphate</text>
        <dbReference type="Rhea" id="RHEA:15017"/>
        <dbReference type="ChEBI" id="CHEBI:15377"/>
        <dbReference type="ChEBI" id="CHEBI:30879"/>
        <dbReference type="ChEBI" id="CHEBI:43474"/>
        <dbReference type="ChEBI" id="CHEBI:67140"/>
        <dbReference type="EC" id="3.1.3.2"/>
    </reaction>
</comment>
<dbReference type="GO" id="GO:0046872">
    <property type="term" value="F:metal ion binding"/>
    <property type="evidence" value="ECO:0007669"/>
    <property type="project" value="UniProtKB-KW"/>
</dbReference>
<dbReference type="PANTHER" id="PTHR10161">
    <property type="entry name" value="TARTRATE-RESISTANT ACID PHOSPHATASE TYPE 5"/>
    <property type="match status" value="1"/>
</dbReference>
<comment type="subcellular location">
    <subcellularLocation>
        <location evidence="3">Secreted</location>
    </subcellularLocation>
</comment>
<proteinExistence type="inferred from homology"/>
<evidence type="ECO:0000256" key="2">
    <source>
        <dbReference type="ARBA" id="ARBA00001962"/>
    </source>
</evidence>
<feature type="domain" description="Calcineurin-like phosphoesterase" evidence="13">
    <location>
        <begin position="40"/>
        <end position="249"/>
    </location>
</feature>
<dbReference type="GO" id="GO:0005576">
    <property type="term" value="C:extracellular region"/>
    <property type="evidence" value="ECO:0007669"/>
    <property type="project" value="UniProtKB-SubCell"/>
</dbReference>